<proteinExistence type="inferred from homology"/>
<dbReference type="SUPFAM" id="SSF63562">
    <property type="entry name" value="RPB6/omega subunit-like"/>
    <property type="match status" value="1"/>
</dbReference>
<keyword evidence="4 10" id="KW-0240">DNA-directed RNA polymerase</keyword>
<evidence type="ECO:0000313" key="11">
    <source>
        <dbReference type="EMBL" id="GEM47688.1"/>
    </source>
</evidence>
<evidence type="ECO:0000256" key="8">
    <source>
        <dbReference type="ARBA" id="ARBA00029924"/>
    </source>
</evidence>
<comment type="similarity">
    <text evidence="1 10">Belongs to the RNA polymerase subunit omega family.</text>
</comment>
<name>A0A511N5C8_DEIC1</name>
<dbReference type="EC" id="2.7.7.6" evidence="2 10"/>
<comment type="catalytic activity">
    <reaction evidence="9 10">
        <text>RNA(n) + a ribonucleoside 5'-triphosphate = RNA(n+1) + diphosphate</text>
        <dbReference type="Rhea" id="RHEA:21248"/>
        <dbReference type="Rhea" id="RHEA-COMP:14527"/>
        <dbReference type="Rhea" id="RHEA-COMP:17342"/>
        <dbReference type="ChEBI" id="CHEBI:33019"/>
        <dbReference type="ChEBI" id="CHEBI:61557"/>
        <dbReference type="ChEBI" id="CHEBI:140395"/>
        <dbReference type="EC" id="2.7.7.6"/>
    </reaction>
</comment>
<evidence type="ECO:0000313" key="12">
    <source>
        <dbReference type="Proteomes" id="UP000321306"/>
    </source>
</evidence>
<reference evidence="11 12" key="1">
    <citation type="submission" date="2019-07" db="EMBL/GenBank/DDBJ databases">
        <title>Whole genome shotgun sequence of Deinococcus cellulosilyticus NBRC 106333.</title>
        <authorList>
            <person name="Hosoyama A."/>
            <person name="Uohara A."/>
            <person name="Ohji S."/>
            <person name="Ichikawa N."/>
        </authorList>
    </citation>
    <scope>NUCLEOTIDE SEQUENCE [LARGE SCALE GENOMIC DNA]</scope>
    <source>
        <strain evidence="11 12">NBRC 106333</strain>
    </source>
</reference>
<dbReference type="Pfam" id="PF01192">
    <property type="entry name" value="RNA_pol_Rpb6"/>
    <property type="match status" value="1"/>
</dbReference>
<evidence type="ECO:0000256" key="10">
    <source>
        <dbReference type="HAMAP-Rule" id="MF_00366"/>
    </source>
</evidence>
<gene>
    <name evidence="10 11" type="primary">rpoZ</name>
    <name evidence="11" type="ORF">DC3_33230</name>
</gene>
<organism evidence="11 12">
    <name type="scientific">Deinococcus cellulosilyticus (strain DSM 18568 / NBRC 106333 / KACC 11606 / 5516J-15)</name>
    <dbReference type="NCBI Taxonomy" id="1223518"/>
    <lineage>
        <taxon>Bacteria</taxon>
        <taxon>Thermotogati</taxon>
        <taxon>Deinococcota</taxon>
        <taxon>Deinococci</taxon>
        <taxon>Deinococcales</taxon>
        <taxon>Deinococcaceae</taxon>
        <taxon>Deinococcus</taxon>
    </lineage>
</organism>
<dbReference type="PANTHER" id="PTHR34476">
    <property type="entry name" value="DNA-DIRECTED RNA POLYMERASE SUBUNIT OMEGA"/>
    <property type="match status" value="1"/>
</dbReference>
<dbReference type="EMBL" id="BJXB01000015">
    <property type="protein sequence ID" value="GEM47688.1"/>
    <property type="molecule type" value="Genomic_DNA"/>
</dbReference>
<dbReference type="HAMAP" id="MF_00366">
    <property type="entry name" value="RNApol_bact_RpoZ"/>
    <property type="match status" value="1"/>
</dbReference>
<dbReference type="Proteomes" id="UP000321306">
    <property type="component" value="Unassembled WGS sequence"/>
</dbReference>
<dbReference type="GO" id="GO:0000428">
    <property type="term" value="C:DNA-directed RNA polymerase complex"/>
    <property type="evidence" value="ECO:0007669"/>
    <property type="project" value="UniProtKB-KW"/>
</dbReference>
<dbReference type="OrthoDB" id="9796300at2"/>
<protein>
    <recommendedName>
        <fullName evidence="3 10">DNA-directed RNA polymerase subunit omega</fullName>
        <shortName evidence="10">RNAP omega subunit</shortName>
        <ecNumber evidence="2 10">2.7.7.6</ecNumber>
    </recommendedName>
    <alternativeName>
        <fullName evidence="10">RNA polymerase omega subunit</fullName>
    </alternativeName>
    <alternativeName>
        <fullName evidence="8 10">Transcriptase subunit omega</fullName>
    </alternativeName>
</protein>
<dbReference type="SMART" id="SM01409">
    <property type="entry name" value="RNA_pol_Rpb6"/>
    <property type="match status" value="1"/>
</dbReference>
<dbReference type="InterPro" id="IPR003716">
    <property type="entry name" value="DNA-dir_RNA_pol_omega"/>
</dbReference>
<keyword evidence="7 10" id="KW-0804">Transcription</keyword>
<comment type="subunit">
    <text evidence="10">The RNAP catalytic core consists of 2 alpha, 1 beta, 1 beta' and 1 omega subunit. When a sigma factor is associated with the core the holoenzyme is formed, which can initiate transcription.</text>
</comment>
<dbReference type="Gene3D" id="3.90.940.10">
    <property type="match status" value="1"/>
</dbReference>
<comment type="function">
    <text evidence="10">Promotes RNA polymerase assembly. Latches the N- and C-terminal regions of the beta' subunit thereby facilitating its interaction with the beta and alpha subunits.</text>
</comment>
<dbReference type="PANTHER" id="PTHR34476:SF1">
    <property type="entry name" value="DNA-DIRECTED RNA POLYMERASE SUBUNIT OMEGA"/>
    <property type="match status" value="1"/>
</dbReference>
<comment type="caution">
    <text evidence="11">The sequence shown here is derived from an EMBL/GenBank/DDBJ whole genome shotgun (WGS) entry which is preliminary data.</text>
</comment>
<evidence type="ECO:0000256" key="2">
    <source>
        <dbReference type="ARBA" id="ARBA00012418"/>
    </source>
</evidence>
<dbReference type="RefSeq" id="WP_146886148.1">
    <property type="nucleotide sequence ID" value="NZ_BJXB01000015.1"/>
</dbReference>
<keyword evidence="6 10" id="KW-0548">Nucleotidyltransferase</keyword>
<dbReference type="GO" id="GO:0006351">
    <property type="term" value="P:DNA-templated transcription"/>
    <property type="evidence" value="ECO:0007669"/>
    <property type="project" value="UniProtKB-UniRule"/>
</dbReference>
<accession>A0A511N5C8</accession>
<evidence type="ECO:0000256" key="1">
    <source>
        <dbReference type="ARBA" id="ARBA00006711"/>
    </source>
</evidence>
<dbReference type="InterPro" id="IPR036161">
    <property type="entry name" value="RPB6/omega-like_sf"/>
</dbReference>
<evidence type="ECO:0000256" key="4">
    <source>
        <dbReference type="ARBA" id="ARBA00022478"/>
    </source>
</evidence>
<dbReference type="GO" id="GO:0003899">
    <property type="term" value="F:DNA-directed RNA polymerase activity"/>
    <property type="evidence" value="ECO:0007669"/>
    <property type="project" value="UniProtKB-UniRule"/>
</dbReference>
<sequence length="97" mass="10633">MAEPNIDKMLALTNSKYSLSVVVAKRALQLKAGTPSALPVDQRAKIRNLVTVAMRELAGGKLQVGENLIDEEKLAQDLQRTKQALLQAQTVHALERD</sequence>
<dbReference type="AlphaFoldDB" id="A0A511N5C8"/>
<evidence type="ECO:0000256" key="6">
    <source>
        <dbReference type="ARBA" id="ARBA00022695"/>
    </source>
</evidence>
<dbReference type="GO" id="GO:0003677">
    <property type="term" value="F:DNA binding"/>
    <property type="evidence" value="ECO:0007669"/>
    <property type="project" value="UniProtKB-UniRule"/>
</dbReference>
<evidence type="ECO:0000256" key="3">
    <source>
        <dbReference type="ARBA" id="ARBA00013725"/>
    </source>
</evidence>
<dbReference type="NCBIfam" id="TIGR00690">
    <property type="entry name" value="rpoZ"/>
    <property type="match status" value="1"/>
</dbReference>
<evidence type="ECO:0000256" key="7">
    <source>
        <dbReference type="ARBA" id="ARBA00023163"/>
    </source>
</evidence>
<keyword evidence="12" id="KW-1185">Reference proteome</keyword>
<evidence type="ECO:0000256" key="9">
    <source>
        <dbReference type="ARBA" id="ARBA00048552"/>
    </source>
</evidence>
<keyword evidence="5 10" id="KW-0808">Transferase</keyword>
<dbReference type="InterPro" id="IPR006110">
    <property type="entry name" value="Pol_omega/Rpo6/RPB6"/>
</dbReference>
<evidence type="ECO:0000256" key="5">
    <source>
        <dbReference type="ARBA" id="ARBA00022679"/>
    </source>
</evidence>